<proteinExistence type="predicted"/>
<sequence>MLATKILNVERMTAKREARKSNQVNVISVNCETSQWNTLHKRTLRFERKGEKVTLSAISDLSSDSAIPSDRSDLLGSDLVRKGVEVNREEVVVVREEVLVDREEDGRVKLIGLYFEKNTVA</sequence>
<evidence type="ECO:0000313" key="2">
    <source>
        <dbReference type="Proteomes" id="UP000712281"/>
    </source>
</evidence>
<accession>A0A8S9I7T6</accession>
<organism evidence="1 2">
    <name type="scientific">Brassica cretica</name>
    <name type="common">Mustard</name>
    <dbReference type="NCBI Taxonomy" id="69181"/>
    <lineage>
        <taxon>Eukaryota</taxon>
        <taxon>Viridiplantae</taxon>
        <taxon>Streptophyta</taxon>
        <taxon>Embryophyta</taxon>
        <taxon>Tracheophyta</taxon>
        <taxon>Spermatophyta</taxon>
        <taxon>Magnoliopsida</taxon>
        <taxon>eudicotyledons</taxon>
        <taxon>Gunneridae</taxon>
        <taxon>Pentapetalae</taxon>
        <taxon>rosids</taxon>
        <taxon>malvids</taxon>
        <taxon>Brassicales</taxon>
        <taxon>Brassicaceae</taxon>
        <taxon>Brassiceae</taxon>
        <taxon>Brassica</taxon>
    </lineage>
</organism>
<evidence type="ECO:0000313" key="1">
    <source>
        <dbReference type="EMBL" id="KAF2565513.1"/>
    </source>
</evidence>
<protein>
    <submittedName>
        <fullName evidence="1">Uncharacterized protein</fullName>
    </submittedName>
</protein>
<dbReference type="AlphaFoldDB" id="A0A8S9I7T6"/>
<comment type="caution">
    <text evidence="1">The sequence shown here is derived from an EMBL/GenBank/DDBJ whole genome shotgun (WGS) entry which is preliminary data.</text>
</comment>
<dbReference type="Proteomes" id="UP000712281">
    <property type="component" value="Unassembled WGS sequence"/>
</dbReference>
<gene>
    <name evidence="1" type="ORF">F2Q68_00027264</name>
</gene>
<reference evidence="1" key="1">
    <citation type="submission" date="2019-12" db="EMBL/GenBank/DDBJ databases">
        <title>Genome sequencing and annotation of Brassica cretica.</title>
        <authorList>
            <person name="Studholme D.J."/>
            <person name="Sarris P.F."/>
        </authorList>
    </citation>
    <scope>NUCLEOTIDE SEQUENCE</scope>
    <source>
        <strain evidence="1">PFS-001/15</strain>
        <tissue evidence="1">Leaf</tissue>
    </source>
</reference>
<name>A0A8S9I7T6_BRACR</name>
<dbReference type="EMBL" id="QGKW02001911">
    <property type="protein sequence ID" value="KAF2565513.1"/>
    <property type="molecule type" value="Genomic_DNA"/>
</dbReference>